<keyword evidence="3" id="KW-0378">Hydrolase</keyword>
<dbReference type="Gene3D" id="3.40.630.10">
    <property type="entry name" value="Zn peptidases"/>
    <property type="match status" value="1"/>
</dbReference>
<dbReference type="GO" id="GO:0005737">
    <property type="term" value="C:cytoplasm"/>
    <property type="evidence" value="ECO:0007669"/>
    <property type="project" value="TreeGrafter"/>
</dbReference>
<dbReference type="InterPro" id="IPR017144">
    <property type="entry name" value="Xaa-Arg_dipeptidase"/>
</dbReference>
<dbReference type="InterPro" id="IPR052030">
    <property type="entry name" value="Peptidase_M20/M20A_hydrolases"/>
</dbReference>
<dbReference type="Proteomes" id="UP000199622">
    <property type="component" value="Unassembled WGS sequence"/>
</dbReference>
<feature type="domain" description="Peptidase M20 dimerisation" evidence="2">
    <location>
        <begin position="188"/>
        <end position="279"/>
    </location>
</feature>
<evidence type="ECO:0000313" key="4">
    <source>
        <dbReference type="Proteomes" id="UP000199622"/>
    </source>
</evidence>
<dbReference type="PANTHER" id="PTHR30575">
    <property type="entry name" value="PEPTIDASE M20"/>
    <property type="match status" value="1"/>
</dbReference>
<organism evidence="3 4">
    <name type="scientific">Amycolatopsis tolypomycina</name>
    <dbReference type="NCBI Taxonomy" id="208445"/>
    <lineage>
        <taxon>Bacteria</taxon>
        <taxon>Bacillati</taxon>
        <taxon>Actinomycetota</taxon>
        <taxon>Actinomycetes</taxon>
        <taxon>Pseudonocardiales</taxon>
        <taxon>Pseudonocardiaceae</taxon>
        <taxon>Amycolatopsis</taxon>
    </lineage>
</organism>
<comment type="similarity">
    <text evidence="1">Belongs to the peptidase M20A family.</text>
</comment>
<dbReference type="InterPro" id="IPR011650">
    <property type="entry name" value="Peptidase_M20_dimer"/>
</dbReference>
<dbReference type="AlphaFoldDB" id="A0A1H4WKN6"/>
<evidence type="ECO:0000259" key="2">
    <source>
        <dbReference type="Pfam" id="PF07687"/>
    </source>
</evidence>
<keyword evidence="4" id="KW-1185">Reference proteome</keyword>
<dbReference type="InterPro" id="IPR002933">
    <property type="entry name" value="Peptidase_M20"/>
</dbReference>
<dbReference type="Gene3D" id="3.30.70.360">
    <property type="match status" value="1"/>
</dbReference>
<dbReference type="EMBL" id="FNSO01000004">
    <property type="protein sequence ID" value="SEC93877.1"/>
    <property type="molecule type" value="Genomic_DNA"/>
</dbReference>
<gene>
    <name evidence="3" type="ORF">SAMN04489727_5675</name>
</gene>
<proteinExistence type="inferred from homology"/>
<dbReference type="GO" id="GO:0071713">
    <property type="term" value="F:para-aminobenzoyl-glutamate hydrolase activity"/>
    <property type="evidence" value="ECO:0007669"/>
    <property type="project" value="TreeGrafter"/>
</dbReference>
<dbReference type="SUPFAM" id="SSF53187">
    <property type="entry name" value="Zn-dependent exopeptidases"/>
    <property type="match status" value="1"/>
</dbReference>
<dbReference type="GO" id="GO:0016805">
    <property type="term" value="F:dipeptidase activity"/>
    <property type="evidence" value="ECO:0007669"/>
    <property type="project" value="InterPro"/>
</dbReference>
<protein>
    <recommendedName>
        <fullName evidence="1">Peptidase M20 domain-containing protein 2</fullName>
    </recommendedName>
</protein>
<reference evidence="4" key="1">
    <citation type="submission" date="2016-10" db="EMBL/GenBank/DDBJ databases">
        <authorList>
            <person name="Varghese N."/>
            <person name="Submissions S."/>
        </authorList>
    </citation>
    <scope>NUCLEOTIDE SEQUENCE [LARGE SCALE GENOMIC DNA]</scope>
    <source>
        <strain evidence="4">DSM 44544</strain>
    </source>
</reference>
<evidence type="ECO:0000313" key="3">
    <source>
        <dbReference type="EMBL" id="SEC93877.1"/>
    </source>
</evidence>
<dbReference type="FunFam" id="3.30.70.360:FF:000004">
    <property type="entry name" value="Peptidase M20 domain-containing protein 2"/>
    <property type="match status" value="1"/>
</dbReference>
<dbReference type="STRING" id="208445.SAMN04489727_5675"/>
<sequence>MKHPGGVTVRGWGIPEGMESHEELHERADERIEHLDERLWAVATALHERPELSYEEHAAAGRLTAELAADGFEVETGVAGLATAFVARAGEGRPCVALLLEYDALPGLGHACGHNLIAATGLGAALAAKDVLGDTPGSLLAVGTPAEERGGGKVAMAEAGVFDDVDAALMVHPGVHSWSWAPLTAQVEVKVTFHGRAAHPTGDPEHGIDALAALIQAFGAISALRQRLPAGSHVQGIVTRGGEATNIVPDRAEGRFGLRALTTDALDRLVEDVTTCAEGAALATGAKVDVERLGRGYAHFRDNPVLSERFTEHLAACGIHATPPSPGVFLGSSDIGDVSVRVPAIHPFVAITAEEKSDHTPEFAEAAASPRGRAAMLASAAALARTVIDLRTHPALVSRAWDCFRDLARNGR</sequence>
<dbReference type="NCBIfam" id="TIGR01891">
    <property type="entry name" value="amidohydrolases"/>
    <property type="match status" value="1"/>
</dbReference>
<dbReference type="PIRSF" id="PIRSF037226">
    <property type="entry name" value="Amidohydrolase_ACY1L2_prd"/>
    <property type="match status" value="1"/>
</dbReference>
<dbReference type="InterPro" id="IPR036264">
    <property type="entry name" value="Bact_exopeptidase_dim_dom"/>
</dbReference>
<evidence type="ECO:0000256" key="1">
    <source>
        <dbReference type="PIRNR" id="PIRNR037226"/>
    </source>
</evidence>
<dbReference type="Pfam" id="PF01546">
    <property type="entry name" value="Peptidase_M20"/>
    <property type="match status" value="1"/>
</dbReference>
<dbReference type="SUPFAM" id="SSF55031">
    <property type="entry name" value="Bacterial exopeptidase dimerisation domain"/>
    <property type="match status" value="1"/>
</dbReference>
<dbReference type="InterPro" id="IPR017439">
    <property type="entry name" value="Amidohydrolase"/>
</dbReference>
<accession>A0A1H4WKN6</accession>
<dbReference type="PANTHER" id="PTHR30575:SF0">
    <property type="entry name" value="XAA-ARG DIPEPTIDASE"/>
    <property type="match status" value="1"/>
</dbReference>
<dbReference type="GO" id="GO:0046657">
    <property type="term" value="P:folic acid catabolic process"/>
    <property type="evidence" value="ECO:0007669"/>
    <property type="project" value="TreeGrafter"/>
</dbReference>
<dbReference type="Pfam" id="PF07687">
    <property type="entry name" value="M20_dimer"/>
    <property type="match status" value="1"/>
</dbReference>
<name>A0A1H4WKN6_9PSEU</name>